<proteinExistence type="predicted"/>
<name>A0A9D4IB57_DREPO</name>
<dbReference type="Proteomes" id="UP000828390">
    <property type="component" value="Unassembled WGS sequence"/>
</dbReference>
<evidence type="ECO:0000313" key="2">
    <source>
        <dbReference type="Proteomes" id="UP000828390"/>
    </source>
</evidence>
<keyword evidence="2" id="KW-1185">Reference proteome</keyword>
<reference evidence="1" key="1">
    <citation type="journal article" date="2019" name="bioRxiv">
        <title>The Genome of the Zebra Mussel, Dreissena polymorpha: A Resource for Invasive Species Research.</title>
        <authorList>
            <person name="McCartney M.A."/>
            <person name="Auch B."/>
            <person name="Kono T."/>
            <person name="Mallez S."/>
            <person name="Zhang Y."/>
            <person name="Obille A."/>
            <person name="Becker A."/>
            <person name="Abrahante J.E."/>
            <person name="Garbe J."/>
            <person name="Badalamenti J.P."/>
            <person name="Herman A."/>
            <person name="Mangelson H."/>
            <person name="Liachko I."/>
            <person name="Sullivan S."/>
            <person name="Sone E.D."/>
            <person name="Koren S."/>
            <person name="Silverstein K.A.T."/>
            <person name="Beckman K.B."/>
            <person name="Gohl D.M."/>
        </authorList>
    </citation>
    <scope>NUCLEOTIDE SEQUENCE</scope>
    <source>
        <strain evidence="1">Duluth1</strain>
        <tissue evidence="1">Whole animal</tissue>
    </source>
</reference>
<comment type="caution">
    <text evidence="1">The sequence shown here is derived from an EMBL/GenBank/DDBJ whole genome shotgun (WGS) entry which is preliminary data.</text>
</comment>
<dbReference type="AlphaFoldDB" id="A0A9D4IB57"/>
<dbReference type="EMBL" id="JAIWYP010000009">
    <property type="protein sequence ID" value="KAH3768786.1"/>
    <property type="molecule type" value="Genomic_DNA"/>
</dbReference>
<evidence type="ECO:0000313" key="1">
    <source>
        <dbReference type="EMBL" id="KAH3768786.1"/>
    </source>
</evidence>
<accession>A0A9D4IB57</accession>
<sequence length="68" mass="7789">MFLILSVPEELHCSVGWYLAFIVPLMIRRPRICWGRTSVVTADGRAVGSIAHMYQTDVLMPSEIIRWV</sequence>
<organism evidence="1 2">
    <name type="scientific">Dreissena polymorpha</name>
    <name type="common">Zebra mussel</name>
    <name type="synonym">Mytilus polymorpha</name>
    <dbReference type="NCBI Taxonomy" id="45954"/>
    <lineage>
        <taxon>Eukaryota</taxon>
        <taxon>Metazoa</taxon>
        <taxon>Spiralia</taxon>
        <taxon>Lophotrochozoa</taxon>
        <taxon>Mollusca</taxon>
        <taxon>Bivalvia</taxon>
        <taxon>Autobranchia</taxon>
        <taxon>Heteroconchia</taxon>
        <taxon>Euheterodonta</taxon>
        <taxon>Imparidentia</taxon>
        <taxon>Neoheterodontei</taxon>
        <taxon>Myida</taxon>
        <taxon>Dreissenoidea</taxon>
        <taxon>Dreissenidae</taxon>
        <taxon>Dreissena</taxon>
    </lineage>
</organism>
<gene>
    <name evidence="1" type="ORF">DPMN_170003</name>
</gene>
<protein>
    <submittedName>
        <fullName evidence="1">Uncharacterized protein</fullName>
    </submittedName>
</protein>
<reference evidence="1" key="2">
    <citation type="submission" date="2020-11" db="EMBL/GenBank/DDBJ databases">
        <authorList>
            <person name="McCartney M.A."/>
            <person name="Auch B."/>
            <person name="Kono T."/>
            <person name="Mallez S."/>
            <person name="Becker A."/>
            <person name="Gohl D.M."/>
            <person name="Silverstein K.A.T."/>
            <person name="Koren S."/>
            <person name="Bechman K.B."/>
            <person name="Herman A."/>
            <person name="Abrahante J.E."/>
            <person name="Garbe J."/>
        </authorList>
    </citation>
    <scope>NUCLEOTIDE SEQUENCE</scope>
    <source>
        <strain evidence="1">Duluth1</strain>
        <tissue evidence="1">Whole animal</tissue>
    </source>
</reference>